<evidence type="ECO:0000256" key="2">
    <source>
        <dbReference type="ARBA" id="ARBA00009480"/>
    </source>
</evidence>
<dbReference type="SMART" id="SM00397">
    <property type="entry name" value="t_SNARE"/>
    <property type="match status" value="2"/>
</dbReference>
<evidence type="ECO:0000256" key="5">
    <source>
        <dbReference type="ARBA" id="ARBA00023136"/>
    </source>
</evidence>
<dbReference type="InterPro" id="IPR000727">
    <property type="entry name" value="T_SNARE_dom"/>
</dbReference>
<sequence length="292" mass="33184">MFKFRGRRSKDQKIPEDVGFTGKKGVNPFDSDSDTDLKEQKKIPVKPSPNENVWNEDDGASSYTNPRHTKRDDYENDFRDTGGFDNQSVQELEDYAAYKAEETTGTVKNCLKIAEEINEEATNTLITLHHQGQQITRTHEETVYVDQDLSRGEKLLGSLGGMFSRTWKPKNTRVIKGPAYIENDTVQTKGSHLVQRERLGLNNRETSKPQRKYANPDSTSSSLQKVEIEKTKQDDGLDDLSNMLDRMKNMATDMGTEIDRHNQALDPMERDVEALSIGVQEATKRGRRLLGK</sequence>
<dbReference type="GO" id="GO:0016192">
    <property type="term" value="P:vesicle-mediated transport"/>
    <property type="evidence" value="ECO:0007669"/>
    <property type="project" value="UniProtKB-ARBA"/>
</dbReference>
<keyword evidence="3" id="KW-0813">Transport</keyword>
<name>A0A0K9PPJ3_ZOSMR</name>
<dbReference type="GO" id="GO:0005484">
    <property type="term" value="F:SNAP receptor activity"/>
    <property type="evidence" value="ECO:0007669"/>
    <property type="project" value="InterPro"/>
</dbReference>
<dbReference type="PANTHER" id="PTHR19305">
    <property type="entry name" value="SYNAPTOSOMAL ASSOCIATED PROTEIN"/>
    <property type="match status" value="1"/>
</dbReference>
<dbReference type="Proteomes" id="UP000036987">
    <property type="component" value="Unassembled WGS sequence"/>
</dbReference>
<feature type="region of interest" description="Disordered" evidence="6">
    <location>
        <begin position="1"/>
        <end position="85"/>
    </location>
</feature>
<feature type="region of interest" description="Disordered" evidence="6">
    <location>
        <begin position="203"/>
        <end position="236"/>
    </location>
</feature>
<protein>
    <submittedName>
        <fullName evidence="8">Putative Synaptosomal associated protein</fullName>
    </submittedName>
</protein>
<reference evidence="9" key="1">
    <citation type="journal article" date="2016" name="Nature">
        <title>The genome of the seagrass Zostera marina reveals angiosperm adaptation to the sea.</title>
        <authorList>
            <person name="Olsen J.L."/>
            <person name="Rouze P."/>
            <person name="Verhelst B."/>
            <person name="Lin Y.-C."/>
            <person name="Bayer T."/>
            <person name="Collen J."/>
            <person name="Dattolo E."/>
            <person name="De Paoli E."/>
            <person name="Dittami S."/>
            <person name="Maumus F."/>
            <person name="Michel G."/>
            <person name="Kersting A."/>
            <person name="Lauritano C."/>
            <person name="Lohaus R."/>
            <person name="Toepel M."/>
            <person name="Tonon T."/>
            <person name="Vanneste K."/>
            <person name="Amirebrahimi M."/>
            <person name="Brakel J."/>
            <person name="Bostroem C."/>
            <person name="Chovatia M."/>
            <person name="Grimwood J."/>
            <person name="Jenkins J.W."/>
            <person name="Jueterbock A."/>
            <person name="Mraz A."/>
            <person name="Stam W.T."/>
            <person name="Tice H."/>
            <person name="Bornberg-Bauer E."/>
            <person name="Green P.J."/>
            <person name="Pearson G.A."/>
            <person name="Procaccini G."/>
            <person name="Duarte C.M."/>
            <person name="Schmutz J."/>
            <person name="Reusch T.B.H."/>
            <person name="Van de Peer Y."/>
        </authorList>
    </citation>
    <scope>NUCLEOTIDE SEQUENCE [LARGE SCALE GENOMIC DNA]</scope>
    <source>
        <strain evidence="9">cv. Finnish</strain>
    </source>
</reference>
<dbReference type="OMA" id="AVWGNSH"/>
<evidence type="ECO:0000256" key="3">
    <source>
        <dbReference type="ARBA" id="ARBA00022448"/>
    </source>
</evidence>
<feature type="compositionally biased region" description="Basic and acidic residues" evidence="6">
    <location>
        <begin position="70"/>
        <end position="82"/>
    </location>
</feature>
<dbReference type="Gene3D" id="1.20.5.110">
    <property type="match status" value="2"/>
</dbReference>
<comment type="caution">
    <text evidence="8">The sequence shown here is derived from an EMBL/GenBank/DDBJ whole genome shotgun (WGS) entry which is preliminary data.</text>
</comment>
<keyword evidence="9" id="KW-1185">Reference proteome</keyword>
<keyword evidence="4" id="KW-0653">Protein transport</keyword>
<dbReference type="PANTHER" id="PTHR19305:SF9">
    <property type="entry name" value="SYNAPTOSOMAL-ASSOCIATED PROTEIN 29"/>
    <property type="match status" value="1"/>
</dbReference>
<gene>
    <name evidence="8" type="ORF">ZOSMA_1G01130</name>
</gene>
<feature type="compositionally biased region" description="Basic and acidic residues" evidence="6">
    <location>
        <begin position="226"/>
        <end position="235"/>
    </location>
</feature>
<organism evidence="8 9">
    <name type="scientific">Zostera marina</name>
    <name type="common">Eelgrass</name>
    <dbReference type="NCBI Taxonomy" id="29655"/>
    <lineage>
        <taxon>Eukaryota</taxon>
        <taxon>Viridiplantae</taxon>
        <taxon>Streptophyta</taxon>
        <taxon>Embryophyta</taxon>
        <taxon>Tracheophyta</taxon>
        <taxon>Spermatophyta</taxon>
        <taxon>Magnoliopsida</taxon>
        <taxon>Liliopsida</taxon>
        <taxon>Zosteraceae</taxon>
        <taxon>Zostera</taxon>
    </lineage>
</organism>
<keyword evidence="5" id="KW-0472">Membrane</keyword>
<evidence type="ECO:0000256" key="1">
    <source>
        <dbReference type="ARBA" id="ARBA00004370"/>
    </source>
</evidence>
<comment type="subcellular location">
    <subcellularLocation>
        <location evidence="1">Membrane</location>
    </subcellularLocation>
</comment>
<evidence type="ECO:0000313" key="9">
    <source>
        <dbReference type="Proteomes" id="UP000036987"/>
    </source>
</evidence>
<comment type="similarity">
    <text evidence="2">Belongs to the SNAP-25 family.</text>
</comment>
<dbReference type="STRING" id="29655.A0A0K9PPJ3"/>
<dbReference type="GO" id="GO:0005886">
    <property type="term" value="C:plasma membrane"/>
    <property type="evidence" value="ECO:0000318"/>
    <property type="project" value="GO_Central"/>
</dbReference>
<evidence type="ECO:0000259" key="7">
    <source>
        <dbReference type="PROSITE" id="PS50192"/>
    </source>
</evidence>
<feature type="domain" description="T-SNARE coiled-coil homology" evidence="7">
    <location>
        <begin position="227"/>
        <end position="289"/>
    </location>
</feature>
<dbReference type="PROSITE" id="PS50192">
    <property type="entry name" value="T_SNARE"/>
    <property type="match status" value="1"/>
</dbReference>
<dbReference type="InterPro" id="IPR044766">
    <property type="entry name" value="NPSN/SNAP25-like_N_SNARE"/>
</dbReference>
<dbReference type="GO" id="GO:0031201">
    <property type="term" value="C:SNARE complex"/>
    <property type="evidence" value="ECO:0007669"/>
    <property type="project" value="InterPro"/>
</dbReference>
<dbReference type="FunFam" id="1.20.5.110:FF:000031">
    <property type="entry name" value="SNAP25 homologous protein SNAP33"/>
    <property type="match status" value="1"/>
</dbReference>
<evidence type="ECO:0000256" key="6">
    <source>
        <dbReference type="SAM" id="MobiDB-lite"/>
    </source>
</evidence>
<dbReference type="OrthoDB" id="19261at2759"/>
<evidence type="ECO:0000313" key="8">
    <source>
        <dbReference type="EMBL" id="KMZ70140.1"/>
    </source>
</evidence>
<evidence type="ECO:0000256" key="4">
    <source>
        <dbReference type="ARBA" id="ARBA00022927"/>
    </source>
</evidence>
<dbReference type="CDD" id="cd15861">
    <property type="entry name" value="SNARE_SNAP25N_23N_29N_SEC9N"/>
    <property type="match status" value="1"/>
</dbReference>
<accession>A0A0K9PPJ3</accession>
<proteinExistence type="inferred from homology"/>
<dbReference type="GO" id="GO:0015031">
    <property type="term" value="P:protein transport"/>
    <property type="evidence" value="ECO:0007669"/>
    <property type="project" value="UniProtKB-KW"/>
</dbReference>
<dbReference type="EMBL" id="LFYR01000729">
    <property type="protein sequence ID" value="KMZ70140.1"/>
    <property type="molecule type" value="Genomic_DNA"/>
</dbReference>
<dbReference type="AlphaFoldDB" id="A0A0K9PPJ3"/>
<dbReference type="CDD" id="cd15841">
    <property type="entry name" value="SNARE_Qc"/>
    <property type="match status" value="1"/>
</dbReference>
<dbReference type="SUPFAM" id="SSF58038">
    <property type="entry name" value="SNARE fusion complex"/>
    <property type="match status" value="2"/>
</dbReference>